<sequence>MSLIGENIFQIHEFKLEKMVAYPSILIIGKQGCGKKWIQKDILYHFRDIPGGLVISPRDEIKSFYKHFFPNLYVHHEVTKSTINRIILRQIFMIEREKNNKDVNSSAIIVMDNCLSGNDLSNNYDVIDILTNSRGYKLVNIFNINNANSLTLDIIMNFDYVFLLSDDNNTDKNELWNILKHIFPTKESFEKIFTECTKNYGALVIDNKKISDNFIDQVYWFKAKERNFIFGSEKFIDMHKQYYNPENENVLTDILSVKHDELSVDYKNNELPQDDYLFGYFVNENNSNIESKSKPENPNIIETYSSGENNMTPSDTNTDYLFDYFMNNDNLETSKKDNKIKTNTHSEISIGSGIESVKETENEYIKLEYFDNSYELNAKITNLNNHKVIELLCNHIVSLKLMKDKQ</sequence>
<dbReference type="EMBL" id="KY523104">
    <property type="protein sequence ID" value="QKU34764.1"/>
    <property type="molecule type" value="Genomic_DNA"/>
</dbReference>
<reference evidence="1" key="1">
    <citation type="submission" date="2017-01" db="EMBL/GenBank/DDBJ databases">
        <authorList>
            <person name="Assis F.L."/>
            <person name="Abrahao J.S."/>
            <person name="Silva L."/>
            <person name="Khalil J.B."/>
            <person name="Rodrigues R."/>
            <person name="Silva L.S."/>
            <person name="Arantes T."/>
            <person name="Boratto P."/>
            <person name="Andrade M."/>
            <person name="Kroon E.G."/>
            <person name="Ribeiro B."/>
            <person name="Bergier I."/>
            <person name="Seligmann H."/>
            <person name="Ghigo E."/>
            <person name="Colson P."/>
            <person name="Levasseur A."/>
            <person name="Raoult D."/>
            <person name="Scola B.L."/>
        </authorList>
    </citation>
    <scope>NUCLEOTIDE SEQUENCE</scope>
    <source>
        <strain evidence="1">Soda lake</strain>
    </source>
</reference>
<name>A0A6N1NI78_9VIRU</name>
<organism evidence="1">
    <name type="scientific">Tupanvirus soda lake</name>
    <dbReference type="NCBI Taxonomy" id="2126985"/>
    <lineage>
        <taxon>Viruses</taxon>
        <taxon>Varidnaviria</taxon>
        <taxon>Bamfordvirae</taxon>
        <taxon>Nucleocytoviricota</taxon>
        <taxon>Megaviricetes</taxon>
        <taxon>Imitervirales</taxon>
        <taxon>Mimiviridae</taxon>
        <taxon>Megamimivirinae</taxon>
        <taxon>Tupanvirus</taxon>
        <taxon>Tupanvirus salinum</taxon>
    </lineage>
</organism>
<dbReference type="RefSeq" id="YP_010781409.1">
    <property type="nucleotide sequence ID" value="NC_075039.1"/>
</dbReference>
<protein>
    <submittedName>
        <fullName evidence="1">VV A32 virion packaging ATPase</fullName>
    </submittedName>
</protein>
<evidence type="ECO:0000313" key="1">
    <source>
        <dbReference type="EMBL" id="QKU34764.1"/>
    </source>
</evidence>
<accession>A0A6N1NI78</accession>
<dbReference type="KEGG" id="vg:80517997"/>
<reference evidence="1" key="2">
    <citation type="journal article" date="2018" name="Nat. Commun.">
        <title>Tailed giant Tupanvirus possesses the most complete translational apparatus of the known virosphere.</title>
        <authorList>
            <person name="Abrahao J."/>
            <person name="Silva L."/>
            <person name="Silva L.S."/>
            <person name="Khalil J.Y.B."/>
            <person name="Rodrigues R."/>
            <person name="Arantes T."/>
            <person name="Assis F."/>
            <person name="Boratto P."/>
            <person name="Andrade M."/>
            <person name="Kroon E.G."/>
            <person name="Ribeiro B."/>
            <person name="Bergier I."/>
            <person name="Seligmann H."/>
            <person name="Ghigo E."/>
            <person name="Colson P."/>
            <person name="Levasseur A."/>
            <person name="Kroemer G."/>
            <person name="Raoult D."/>
            <person name="La Scola B."/>
        </authorList>
    </citation>
    <scope>NUCLEOTIDE SEQUENCE [LARGE SCALE GENOMIC DNA]</scope>
    <source>
        <strain evidence="1">Soda lake</strain>
    </source>
</reference>
<dbReference type="GeneID" id="80517997"/>
<proteinExistence type="predicted"/>